<name>A0ACC5P3L3_9BACT</name>
<accession>A0ACC5P3L3</accession>
<sequence length="300" mass="33480">MVTLQYRSITALDTIIDDATNACGSGPVHNLILAYEFSPDLVHSQFVKLYEEKAREWQKNPAPPNLFFSHGEYFHGEAGIQYVLKELKAKSSGRRALLSLANMDTFMGSGDRAVPSFLIAQFAIESDVLYVTEYFRAIEVGGFLPINVTEAALLIRRIIEEVRRPLLVRLVMLAFQAHLTPTFHCLERASVDMLKGGEIGVSVAQGKTAQLIEWLEGKKVFESEIDTRGLEEVLAAVKSSGDQYSPGFRSKLDQLLIALVEIKKMRNSSSLESTITIHREKYVELVDSAIAELRRKLSGT</sequence>
<evidence type="ECO:0000313" key="1">
    <source>
        <dbReference type="EMBL" id="MBB5341449.1"/>
    </source>
</evidence>
<reference evidence="1" key="1">
    <citation type="submission" date="2020-08" db="EMBL/GenBank/DDBJ databases">
        <title>Genomic Encyclopedia of Type Strains, Phase IV (KMG-V): Genome sequencing to study the core and pangenomes of soil and plant-associated prokaryotes.</title>
        <authorList>
            <person name="Whitman W."/>
        </authorList>
    </citation>
    <scope>NUCLEOTIDE SEQUENCE</scope>
    <source>
        <strain evidence="1">M8UP15</strain>
    </source>
</reference>
<dbReference type="EMBL" id="JACHEA010000001">
    <property type="protein sequence ID" value="MBB5341449.1"/>
    <property type="molecule type" value="Genomic_DNA"/>
</dbReference>
<comment type="caution">
    <text evidence="1">The sequence shown here is derived from an EMBL/GenBank/DDBJ whole genome shotgun (WGS) entry which is preliminary data.</text>
</comment>
<evidence type="ECO:0000313" key="2">
    <source>
        <dbReference type="Proteomes" id="UP000569005"/>
    </source>
</evidence>
<protein>
    <submittedName>
        <fullName evidence="1">Uncharacterized protein</fullName>
    </submittedName>
</protein>
<dbReference type="Proteomes" id="UP000569005">
    <property type="component" value="Unassembled WGS sequence"/>
</dbReference>
<organism evidence="1 2">
    <name type="scientific">Tunturiibacter gelidiferens</name>
    <dbReference type="NCBI Taxonomy" id="3069689"/>
    <lineage>
        <taxon>Bacteria</taxon>
        <taxon>Pseudomonadati</taxon>
        <taxon>Acidobacteriota</taxon>
        <taxon>Terriglobia</taxon>
        <taxon>Terriglobales</taxon>
        <taxon>Acidobacteriaceae</taxon>
        <taxon>Tunturiibacter</taxon>
    </lineage>
</organism>
<proteinExistence type="predicted"/>
<gene>
    <name evidence="1" type="ORF">HDF13_003782</name>
</gene>
<keyword evidence="2" id="KW-1185">Reference proteome</keyword>